<dbReference type="AlphaFoldDB" id="A0A0F9SII6"/>
<comment type="caution">
    <text evidence="2">The sequence shown here is derived from an EMBL/GenBank/DDBJ whole genome shotgun (WGS) entry which is preliminary data.</text>
</comment>
<keyword evidence="1" id="KW-1133">Transmembrane helix</keyword>
<protein>
    <recommendedName>
        <fullName evidence="3">Holin of 3TMs, for gene-transfer release</fullName>
    </recommendedName>
</protein>
<evidence type="ECO:0008006" key="3">
    <source>
        <dbReference type="Google" id="ProtNLM"/>
    </source>
</evidence>
<feature type="transmembrane region" description="Helical" evidence="1">
    <location>
        <begin position="81"/>
        <end position="108"/>
    </location>
</feature>
<organism evidence="2">
    <name type="scientific">marine sediment metagenome</name>
    <dbReference type="NCBI Taxonomy" id="412755"/>
    <lineage>
        <taxon>unclassified sequences</taxon>
        <taxon>metagenomes</taxon>
        <taxon>ecological metagenomes</taxon>
    </lineage>
</organism>
<keyword evidence="1" id="KW-0472">Membrane</keyword>
<gene>
    <name evidence="2" type="ORF">LCGC14_0467070</name>
</gene>
<feature type="transmembrane region" description="Helical" evidence="1">
    <location>
        <begin position="120"/>
        <end position="137"/>
    </location>
</feature>
<evidence type="ECO:0000313" key="2">
    <source>
        <dbReference type="EMBL" id="KKN66839.1"/>
    </source>
</evidence>
<accession>A0A0F9SII6</accession>
<evidence type="ECO:0000256" key="1">
    <source>
        <dbReference type="SAM" id="Phobius"/>
    </source>
</evidence>
<proteinExistence type="predicted"/>
<dbReference type="EMBL" id="LAZR01000488">
    <property type="protein sequence ID" value="KKN66839.1"/>
    <property type="molecule type" value="Genomic_DNA"/>
</dbReference>
<reference evidence="2" key="1">
    <citation type="journal article" date="2015" name="Nature">
        <title>Complex archaea that bridge the gap between prokaryotes and eukaryotes.</title>
        <authorList>
            <person name="Spang A."/>
            <person name="Saw J.H."/>
            <person name="Jorgensen S.L."/>
            <person name="Zaremba-Niedzwiedzka K."/>
            <person name="Martijn J."/>
            <person name="Lind A.E."/>
            <person name="van Eijk R."/>
            <person name="Schleper C."/>
            <person name="Guy L."/>
            <person name="Ettema T.J."/>
        </authorList>
    </citation>
    <scope>NUCLEOTIDE SEQUENCE</scope>
</reference>
<keyword evidence="1" id="KW-0812">Transmembrane</keyword>
<sequence length="147" mass="15542">MGLASMLFGGGAAGAGKLMEGAGSLAKDLRAAITGELDPDKRASLETKALELESQVTIAQLAINKAEAGHASIFVAGWRPAVGWTCVIGLFYQLILHPLISWVTAIWFPNVFPPAIETGLLLTILGGILGLGAMRSYEKTKKVNDRH</sequence>
<dbReference type="Pfam" id="PF11351">
    <property type="entry name" value="GTA_holin_3TM"/>
    <property type="match status" value="1"/>
</dbReference>
<name>A0A0F9SII6_9ZZZZ</name>
<dbReference type="InterPro" id="IPR021497">
    <property type="entry name" value="GTA_holin_3TM"/>
</dbReference>